<dbReference type="SUPFAM" id="SSF53623">
    <property type="entry name" value="MurD-like peptide ligases, catalytic domain"/>
    <property type="match status" value="1"/>
</dbReference>
<dbReference type="UniPathway" id="UPA00219"/>
<reference evidence="4 5" key="1">
    <citation type="journal article" date="2017" name="ISME J.">
        <title>Energy and carbon metabolisms in a deep terrestrial subsurface fluid microbial community.</title>
        <authorList>
            <person name="Momper L."/>
            <person name="Jungbluth S.P."/>
            <person name="Lee M.D."/>
            <person name="Amend J.P."/>
        </authorList>
    </citation>
    <scope>NUCLEOTIDE SEQUENCE [LARGE SCALE GENOMIC DNA]</scope>
    <source>
        <strain evidence="4">SURF_46</strain>
    </source>
</reference>
<feature type="domain" description="Mur ligase central" evidence="2">
    <location>
        <begin position="54"/>
        <end position="185"/>
    </location>
</feature>
<evidence type="ECO:0000256" key="1">
    <source>
        <dbReference type="HAMAP-Rule" id="MF_02214"/>
    </source>
</evidence>
<dbReference type="EC" id="6.3.5.13" evidence="1"/>
<comment type="catalytic activity">
    <reaction evidence="1">
        <text>beta-D-GlcNAc-(1-&gt;4)-Mur2Ac(oyl-L-Ala-gamma-D-Glu-L-Lys-D-Ala-D-Ala)-di-trans,octa-cis-undecaprenyl diphosphate + L-glutamine + ATP + H2O = beta-D-GlcNAc-(1-&gt;4)-Mur2Ac(oyl-L-Ala-D-isoglutaminyl-L-Lys-D-Ala-D-Ala)-di-trans,octa-cis-undecaprenyl diphosphate + L-glutamate + ADP + phosphate + H(+)</text>
        <dbReference type="Rhea" id="RHEA:57928"/>
        <dbReference type="ChEBI" id="CHEBI:15377"/>
        <dbReference type="ChEBI" id="CHEBI:15378"/>
        <dbReference type="ChEBI" id="CHEBI:29985"/>
        <dbReference type="ChEBI" id="CHEBI:30616"/>
        <dbReference type="ChEBI" id="CHEBI:43474"/>
        <dbReference type="ChEBI" id="CHEBI:58359"/>
        <dbReference type="ChEBI" id="CHEBI:60033"/>
        <dbReference type="ChEBI" id="CHEBI:62233"/>
        <dbReference type="ChEBI" id="CHEBI:456216"/>
        <dbReference type="EC" id="6.3.5.13"/>
    </reaction>
</comment>
<dbReference type="GO" id="GO:0008360">
    <property type="term" value="P:regulation of cell shape"/>
    <property type="evidence" value="ECO:0007669"/>
    <property type="project" value="UniProtKB-KW"/>
</dbReference>
<keyword evidence="1" id="KW-0961">Cell wall biogenesis/degradation</keyword>
<dbReference type="GO" id="GO:0046872">
    <property type="term" value="F:metal ion binding"/>
    <property type="evidence" value="ECO:0007669"/>
    <property type="project" value="UniProtKB-KW"/>
</dbReference>
<keyword evidence="1" id="KW-0067">ATP-binding</keyword>
<comment type="caution">
    <text evidence="4">The sequence shown here is derived from an EMBL/GenBank/DDBJ whole genome shotgun (WGS) entry which is preliminary data.</text>
</comment>
<dbReference type="AlphaFoldDB" id="A0A3A4ZJ56"/>
<dbReference type="Proteomes" id="UP000265540">
    <property type="component" value="Unassembled WGS sequence"/>
</dbReference>
<dbReference type="GO" id="GO:0140282">
    <property type="term" value="F:carbon-nitrogen ligase activity on lipid II"/>
    <property type="evidence" value="ECO:0007669"/>
    <property type="project" value="UniProtKB-UniRule"/>
</dbReference>
<protein>
    <recommendedName>
        <fullName evidence="1">Lipid II isoglutaminyl synthase (glutamine-hydrolyzing) subunit MurT</fullName>
        <ecNumber evidence="1">6.3.5.13</ecNumber>
    </recommendedName>
</protein>
<dbReference type="InterPro" id="IPR013221">
    <property type="entry name" value="Mur_ligase_cen"/>
</dbReference>
<dbReference type="InterPro" id="IPR043703">
    <property type="entry name" value="Lipid_II_synth_MurT"/>
</dbReference>
<dbReference type="Pfam" id="PF08353">
    <property type="entry name" value="MurT_C"/>
    <property type="match status" value="1"/>
</dbReference>
<dbReference type="InterPro" id="IPR013564">
    <property type="entry name" value="MurT_C"/>
</dbReference>
<dbReference type="EMBL" id="QZJF01000017">
    <property type="protein sequence ID" value="RJR26877.1"/>
    <property type="molecule type" value="Genomic_DNA"/>
</dbReference>
<dbReference type="PANTHER" id="PTHR23135">
    <property type="entry name" value="MUR LIGASE FAMILY MEMBER"/>
    <property type="match status" value="1"/>
</dbReference>
<comment type="similarity">
    <text evidence="1">Belongs to the MurCDEF family. MurT subfamily.</text>
</comment>
<dbReference type="GO" id="GO:0016881">
    <property type="term" value="F:acid-amino acid ligase activity"/>
    <property type="evidence" value="ECO:0007669"/>
    <property type="project" value="InterPro"/>
</dbReference>
<dbReference type="GO" id="GO:0071555">
    <property type="term" value="P:cell wall organization"/>
    <property type="evidence" value="ECO:0007669"/>
    <property type="project" value="UniProtKB-KW"/>
</dbReference>
<dbReference type="GO" id="GO:0009252">
    <property type="term" value="P:peptidoglycan biosynthetic process"/>
    <property type="evidence" value="ECO:0007669"/>
    <property type="project" value="UniProtKB-UniRule"/>
</dbReference>
<sequence length="382" mass="42881">MFYVVLYLAKLTNFLIRIFKKGAGFTWPGHLALKLYPSLFQNTRIHFPRGIIYVSGTNGKTTTTKLITHICENNSVKVLHNKSGANLLNGIASTILLDRNIFGKALADLAVFEVDEFTLPHLIKKIPPTVLILLNLSRDQLDRYGEIDVILERWERILAELDPRTVLILDATQKKFDVLSKAFKGKIFYFNDNLDNVRHTKLLGDFNAKNVNAAVTAAGVLGIGPEKAAESLEGFDAAYGRGEIIEYSEKMYHLFLAKNPTSFNNNMDLLTSGETFPDTILFILNDDPRDGRDVSWIYDISREKLFEACRNKEIFVSGSRCLDMAVRLEYAGIPVKKDNISLSLAKLVKKISGTPHVKSVAALPNYSAMLELREVLLGRQIL</sequence>
<comment type="pathway">
    <text evidence="1">Cell wall biogenesis; peptidoglycan biosynthesis.</text>
</comment>
<keyword evidence="1" id="KW-0133">Cell shape</keyword>
<comment type="caution">
    <text evidence="1">Lacks conserved residue(s) required for the propagation of feature annotation.</text>
</comment>
<organism evidence="4 5">
    <name type="scientific">candidate division WWE3 bacterium</name>
    <dbReference type="NCBI Taxonomy" id="2053526"/>
    <lineage>
        <taxon>Bacteria</taxon>
        <taxon>Katanobacteria</taxon>
    </lineage>
</organism>
<comment type="catalytic activity">
    <reaction evidence="1">
        <text>beta-D-GlcNAc-(1-&gt;4)-Mur2Ac(oyl-L-Ala-gamma-D-Glu-L-Lys-D-Ala-D-Ala)-di-trans,octa-cis-undecaprenyl diphosphate + ATP = beta-D-GlcNAc-(1-&gt;4)-Mur2Ac(oyl-L-Ala-gamma-D-O-P-Glu-L-Lys-D-Ala-D-Ala)-di-trans,octa-cis-undecaprenyl diphosphate + ADP</text>
        <dbReference type="Rhea" id="RHEA:59488"/>
        <dbReference type="ChEBI" id="CHEBI:30616"/>
        <dbReference type="ChEBI" id="CHEBI:60033"/>
        <dbReference type="ChEBI" id="CHEBI:143132"/>
        <dbReference type="ChEBI" id="CHEBI:456216"/>
    </reaction>
</comment>
<evidence type="ECO:0000313" key="4">
    <source>
        <dbReference type="EMBL" id="RJR26877.1"/>
    </source>
</evidence>
<keyword evidence="1 4" id="KW-0436">Ligase</keyword>
<dbReference type="Pfam" id="PF08245">
    <property type="entry name" value="Mur_ligase_M"/>
    <property type="match status" value="1"/>
</dbReference>
<comment type="subunit">
    <text evidence="1">Forms a heterodimer with GatD.</text>
</comment>
<proteinExistence type="inferred from homology"/>
<name>A0A3A4ZJ56_UNCKA</name>
<keyword evidence="1" id="KW-0547">Nucleotide-binding</keyword>
<comment type="catalytic activity">
    <reaction evidence="1">
        <text>beta-D-GlcNAc-(1-&gt;4)-Mur2Ac(oyl-L-Ala-gamma-D-O-P-Glu-L-Lys-D-Ala-D-Ala)-di-trans,octa-cis-undecaprenyl diphosphate + NH4(+) = beta-D-GlcNAc-(1-&gt;4)-Mur2Ac(oyl-L-Ala-D-isoglutaminyl-L-Lys-D-Ala-D-Ala)-di-trans,octa-cis-undecaprenyl diphosphate + phosphate + H(+)</text>
        <dbReference type="Rhea" id="RHEA:57932"/>
        <dbReference type="ChEBI" id="CHEBI:15378"/>
        <dbReference type="ChEBI" id="CHEBI:28938"/>
        <dbReference type="ChEBI" id="CHEBI:43474"/>
        <dbReference type="ChEBI" id="CHEBI:62233"/>
        <dbReference type="ChEBI" id="CHEBI:143132"/>
    </reaction>
</comment>
<comment type="function">
    <text evidence="1">The lipid II isoglutaminyl synthase complex catalyzes the formation of alpha-D-isoglutamine in the cell wall lipid II stem peptide. The MurT subunit catalyzes the ATP-dependent amidation of D-glutamate residue of lipid II, converting it to an isoglutamine residue.</text>
</comment>
<dbReference type="Gene3D" id="3.40.1190.10">
    <property type="entry name" value="Mur-like, catalytic domain"/>
    <property type="match status" value="1"/>
</dbReference>
<evidence type="ECO:0000313" key="5">
    <source>
        <dbReference type="Proteomes" id="UP000265540"/>
    </source>
</evidence>
<accession>A0A3A4ZJ56</accession>
<dbReference type="GO" id="GO:0005524">
    <property type="term" value="F:ATP binding"/>
    <property type="evidence" value="ECO:0007669"/>
    <property type="project" value="UniProtKB-UniRule"/>
</dbReference>
<evidence type="ECO:0000259" key="2">
    <source>
        <dbReference type="Pfam" id="PF08245"/>
    </source>
</evidence>
<keyword evidence="1" id="KW-0479">Metal-binding</keyword>
<evidence type="ECO:0000259" key="3">
    <source>
        <dbReference type="Pfam" id="PF08353"/>
    </source>
</evidence>
<feature type="domain" description="Lipid II isoglutaminyl synthase (glutamine-hydrolyzing) subunit MurT C-terminal" evidence="3">
    <location>
        <begin position="256"/>
        <end position="369"/>
    </location>
</feature>
<keyword evidence="1" id="KW-0573">Peptidoglycan synthesis</keyword>
<gene>
    <name evidence="1" type="primary">murT</name>
    <name evidence="4" type="ORF">C4561_03825</name>
</gene>
<dbReference type="PANTHER" id="PTHR23135:SF7">
    <property type="entry name" value="LIPID II ISOGLUTAMINYL SYNTHASE (GLUTAMINE-HYDROLYZING) SUBUNIT MURT"/>
    <property type="match status" value="1"/>
</dbReference>
<dbReference type="HAMAP" id="MF_02214">
    <property type="entry name" value="Lipid_II_synth_MurT"/>
    <property type="match status" value="1"/>
</dbReference>
<dbReference type="InterPro" id="IPR036565">
    <property type="entry name" value="Mur-like_cat_sf"/>
</dbReference>
<feature type="active site" evidence="1">
    <location>
        <position position="293"/>
    </location>
</feature>